<protein>
    <submittedName>
        <fullName evidence="1">Uncharacterized protein</fullName>
    </submittedName>
</protein>
<organism evidence="1 2">
    <name type="scientific">Phytophthora infestans</name>
    <name type="common">Potato late blight agent</name>
    <name type="synonym">Botrytis infestans</name>
    <dbReference type="NCBI Taxonomy" id="4787"/>
    <lineage>
        <taxon>Eukaryota</taxon>
        <taxon>Sar</taxon>
        <taxon>Stramenopiles</taxon>
        <taxon>Oomycota</taxon>
        <taxon>Peronosporomycetes</taxon>
        <taxon>Peronosporales</taxon>
        <taxon>Peronosporaceae</taxon>
        <taxon>Phytophthora</taxon>
    </lineage>
</organism>
<accession>A0A8S9TPK5</accession>
<evidence type="ECO:0000313" key="2">
    <source>
        <dbReference type="Proteomes" id="UP000704712"/>
    </source>
</evidence>
<dbReference type="OMA" id="EYDTHNG"/>
<gene>
    <name evidence="1" type="ORF">GN958_ATG22081</name>
</gene>
<name>A0A8S9TPK5_PHYIN</name>
<proteinExistence type="predicted"/>
<dbReference type="EMBL" id="JAACNO010003074">
    <property type="protein sequence ID" value="KAF4128659.1"/>
    <property type="molecule type" value="Genomic_DNA"/>
</dbReference>
<sequence>MGKSDTSIAAEFFKLELLLIHTADDAIKCVKALKTNLAVFDSRHGLHFVNTSKSFMRGNIRTAKDAATELRLVADQIAKSKFLSDWEIAAARNKTNATADAMKELKKQARVYDEMNGKHNGISRIIDNVLVRKREKKKSNQDDGVIAAIDTVDAVVKLTLRTTFSGFHALKRQISVAEKSVSPSLAERAKDVMEDVVIKIKGTPATRSVSL</sequence>
<dbReference type="AlphaFoldDB" id="A0A8S9TPK5"/>
<evidence type="ECO:0000313" key="1">
    <source>
        <dbReference type="EMBL" id="KAF4128659.1"/>
    </source>
</evidence>
<dbReference type="Proteomes" id="UP000704712">
    <property type="component" value="Unassembled WGS sequence"/>
</dbReference>
<reference evidence="1" key="1">
    <citation type="submission" date="2020-03" db="EMBL/GenBank/DDBJ databases">
        <title>Hybrid Assembly of Korean Phytophthora infestans isolates.</title>
        <authorList>
            <person name="Prokchorchik M."/>
            <person name="Lee Y."/>
            <person name="Seo J."/>
            <person name="Cho J.-H."/>
            <person name="Park Y.-E."/>
            <person name="Jang D.-C."/>
            <person name="Im J.-S."/>
            <person name="Choi J.-G."/>
            <person name="Park H.-J."/>
            <person name="Lee G.-B."/>
            <person name="Lee Y.-G."/>
            <person name="Hong S.-Y."/>
            <person name="Cho K."/>
            <person name="Sohn K.H."/>
        </authorList>
    </citation>
    <scope>NUCLEOTIDE SEQUENCE</scope>
    <source>
        <strain evidence="1">KR_2_A2</strain>
    </source>
</reference>
<comment type="caution">
    <text evidence="1">The sequence shown here is derived from an EMBL/GenBank/DDBJ whole genome shotgun (WGS) entry which is preliminary data.</text>
</comment>